<dbReference type="AlphaFoldDB" id="A0A0J1HQ31"/>
<dbReference type="Proteomes" id="UP000036045">
    <property type="component" value="Unassembled WGS sequence"/>
</dbReference>
<keyword evidence="5" id="KW-1185">Reference proteome</keyword>
<evidence type="ECO:0000256" key="1">
    <source>
        <dbReference type="ARBA" id="ARBA00023015"/>
    </source>
</evidence>
<dbReference type="PANTHER" id="PTHR43132">
    <property type="entry name" value="ARSENICAL RESISTANCE OPERON REPRESSOR ARSR-RELATED"/>
    <property type="match status" value="1"/>
</dbReference>
<dbReference type="GeneID" id="56347984"/>
<dbReference type="SMART" id="SM00418">
    <property type="entry name" value="HTH_ARSR"/>
    <property type="match status" value="1"/>
</dbReference>
<dbReference type="InterPro" id="IPR011991">
    <property type="entry name" value="ArsR-like_HTH"/>
</dbReference>
<proteinExistence type="predicted"/>
<reference evidence="4 5" key="1">
    <citation type="submission" date="2015-05" db="EMBL/GenBank/DDBJ databases">
        <title>Whole genome sequence and identification of bacterial endophytes from Costus igneus.</title>
        <authorList>
            <person name="Lee Y.P."/>
            <person name="Gan H.M."/>
            <person name="Eng W."/>
            <person name="Wheatley M.S."/>
            <person name="Caraballo A."/>
            <person name="Polter S."/>
            <person name="Savka M.A."/>
            <person name="Hudson A.O."/>
        </authorList>
    </citation>
    <scope>NUCLEOTIDE SEQUENCE [LARGE SCALE GENOMIC DNA]</scope>
    <source>
        <strain evidence="4 5">RIT379</strain>
    </source>
</reference>
<evidence type="ECO:0000256" key="2">
    <source>
        <dbReference type="ARBA" id="ARBA00023125"/>
    </source>
</evidence>
<keyword evidence="1" id="KW-0805">Transcription regulation</keyword>
<organism evidence="4 5">
    <name type="scientific">Niallia circulans</name>
    <name type="common">Bacillus circulans</name>
    <dbReference type="NCBI Taxonomy" id="1397"/>
    <lineage>
        <taxon>Bacteria</taxon>
        <taxon>Bacillati</taxon>
        <taxon>Bacillota</taxon>
        <taxon>Bacilli</taxon>
        <taxon>Bacillales</taxon>
        <taxon>Bacillaceae</taxon>
        <taxon>Niallia</taxon>
    </lineage>
</organism>
<keyword evidence="2" id="KW-0238">DNA-binding</keyword>
<dbReference type="PANTHER" id="PTHR43132:SF2">
    <property type="entry name" value="ARSENICAL RESISTANCE OPERON REPRESSOR ARSR-RELATED"/>
    <property type="match status" value="1"/>
</dbReference>
<dbReference type="PATRIC" id="fig|1397.4.peg.4642"/>
<accession>A0A0J1HQ31</accession>
<dbReference type="Gene3D" id="1.10.10.10">
    <property type="entry name" value="Winged helix-like DNA-binding domain superfamily/Winged helix DNA-binding domain"/>
    <property type="match status" value="1"/>
</dbReference>
<dbReference type="EMBL" id="LDPH01000056">
    <property type="protein sequence ID" value="KLV15823.1"/>
    <property type="molecule type" value="Genomic_DNA"/>
</dbReference>
<dbReference type="InterPro" id="IPR051011">
    <property type="entry name" value="Metal_resp_trans_reg"/>
</dbReference>
<sequence>MQLDISENSIPVYEVLSSPTRINIIKLLSKKKMNIGELAKELNISSAIVSRHITKMSDAGLVKTETIPGKSGLQKIAILKVDRIEIQFPQKIYSAFETYKQEIPVGHYFNFKVYPTCGLATIAKAIGEYDDPKYFMDPEKNQAAILWFTKGFIEYRIPSILKEKDKLEMIDIVLEASSEFPYSNNVWPSDITFSLNGKELCTWTSPGDFSDTRGRFTPGWWPNDTNQYGILLTIRITKHGVYADGKKLSDTTIDQFREEQSGMWDLKVEVKEDAENLGGVTLFGKGFGNYDQDINFITYYSNPV</sequence>
<dbReference type="OrthoDB" id="9781958at2"/>
<dbReference type="GO" id="GO:0003700">
    <property type="term" value="F:DNA-binding transcription factor activity"/>
    <property type="evidence" value="ECO:0007669"/>
    <property type="project" value="InterPro"/>
</dbReference>
<dbReference type="InterPro" id="IPR001845">
    <property type="entry name" value="HTH_ArsR_DNA-bd_dom"/>
</dbReference>
<dbReference type="CDD" id="cd00090">
    <property type="entry name" value="HTH_ARSR"/>
    <property type="match status" value="1"/>
</dbReference>
<keyword evidence="3" id="KW-0804">Transcription</keyword>
<evidence type="ECO:0000313" key="5">
    <source>
        <dbReference type="Proteomes" id="UP000036045"/>
    </source>
</evidence>
<protein>
    <submittedName>
        <fullName evidence="4">ArsR family transcriptional regulator</fullName>
    </submittedName>
</protein>
<dbReference type="RefSeq" id="WP_047945017.1">
    <property type="nucleotide sequence ID" value="NZ_CP053989.1"/>
</dbReference>
<dbReference type="InterPro" id="IPR036390">
    <property type="entry name" value="WH_DNA-bd_sf"/>
</dbReference>
<dbReference type="GO" id="GO:0003677">
    <property type="term" value="F:DNA binding"/>
    <property type="evidence" value="ECO:0007669"/>
    <property type="project" value="UniProtKB-KW"/>
</dbReference>
<dbReference type="Pfam" id="PF01022">
    <property type="entry name" value="HTH_5"/>
    <property type="match status" value="1"/>
</dbReference>
<evidence type="ECO:0000313" key="4">
    <source>
        <dbReference type="EMBL" id="KLV15823.1"/>
    </source>
</evidence>
<gene>
    <name evidence="4" type="ORF">ABW02_25475</name>
</gene>
<dbReference type="SUPFAM" id="SSF46785">
    <property type="entry name" value="Winged helix' DNA-binding domain"/>
    <property type="match status" value="1"/>
</dbReference>
<evidence type="ECO:0000256" key="3">
    <source>
        <dbReference type="ARBA" id="ARBA00023163"/>
    </source>
</evidence>
<name>A0A0J1HQ31_NIACI</name>
<comment type="caution">
    <text evidence="4">The sequence shown here is derived from an EMBL/GenBank/DDBJ whole genome shotgun (WGS) entry which is preliminary data.</text>
</comment>
<dbReference type="InterPro" id="IPR036388">
    <property type="entry name" value="WH-like_DNA-bd_sf"/>
</dbReference>